<dbReference type="InterPro" id="IPR053263">
    <property type="entry name" value="Euk_RPA34_RNAP_subunit"/>
</dbReference>
<feature type="region of interest" description="Disordered" evidence="1">
    <location>
        <begin position="1"/>
        <end position="122"/>
    </location>
</feature>
<dbReference type="Pfam" id="PF08208">
    <property type="entry name" value="RNA_polI_A34"/>
    <property type="match status" value="1"/>
</dbReference>
<dbReference type="GO" id="GO:0006360">
    <property type="term" value="P:transcription by RNA polymerase I"/>
    <property type="evidence" value="ECO:0007669"/>
    <property type="project" value="InterPro"/>
</dbReference>
<name>W9YGS9_9EURO</name>
<evidence type="ECO:0008006" key="4">
    <source>
        <dbReference type="Google" id="ProtNLM"/>
    </source>
</evidence>
<evidence type="ECO:0000256" key="1">
    <source>
        <dbReference type="SAM" id="MobiDB-lite"/>
    </source>
</evidence>
<feature type="compositionally biased region" description="Acidic residues" evidence="1">
    <location>
        <begin position="72"/>
        <end position="91"/>
    </location>
</feature>
<gene>
    <name evidence="2" type="ORF">A1O3_01909</name>
</gene>
<comment type="caution">
    <text evidence="2">The sequence shown here is derived from an EMBL/GenBank/DDBJ whole genome shotgun (WGS) entry which is preliminary data.</text>
</comment>
<feature type="compositionally biased region" description="Low complexity" evidence="1">
    <location>
        <begin position="306"/>
        <end position="316"/>
    </location>
</feature>
<evidence type="ECO:0000313" key="3">
    <source>
        <dbReference type="Proteomes" id="UP000019478"/>
    </source>
</evidence>
<dbReference type="GeneID" id="19166042"/>
<dbReference type="Gene3D" id="6.20.250.70">
    <property type="match status" value="1"/>
</dbReference>
<dbReference type="PANTHER" id="PTHR28155">
    <property type="entry name" value="ACR243WP"/>
    <property type="match status" value="1"/>
</dbReference>
<reference evidence="2 3" key="1">
    <citation type="submission" date="2013-03" db="EMBL/GenBank/DDBJ databases">
        <title>The Genome Sequence of Capronia epimyces CBS 606.96.</title>
        <authorList>
            <consortium name="The Broad Institute Genomics Platform"/>
            <person name="Cuomo C."/>
            <person name="de Hoog S."/>
            <person name="Gorbushina A."/>
            <person name="Walker B."/>
            <person name="Young S.K."/>
            <person name="Zeng Q."/>
            <person name="Gargeya S."/>
            <person name="Fitzgerald M."/>
            <person name="Haas B."/>
            <person name="Abouelleil A."/>
            <person name="Allen A.W."/>
            <person name="Alvarado L."/>
            <person name="Arachchi H.M."/>
            <person name="Berlin A.M."/>
            <person name="Chapman S.B."/>
            <person name="Gainer-Dewar J."/>
            <person name="Goldberg J."/>
            <person name="Griggs A."/>
            <person name="Gujja S."/>
            <person name="Hansen M."/>
            <person name="Howarth C."/>
            <person name="Imamovic A."/>
            <person name="Ireland A."/>
            <person name="Larimer J."/>
            <person name="McCowan C."/>
            <person name="Murphy C."/>
            <person name="Pearson M."/>
            <person name="Poon T.W."/>
            <person name="Priest M."/>
            <person name="Roberts A."/>
            <person name="Saif S."/>
            <person name="Shea T."/>
            <person name="Sisk P."/>
            <person name="Sykes S."/>
            <person name="Wortman J."/>
            <person name="Nusbaum C."/>
            <person name="Birren B."/>
        </authorList>
    </citation>
    <scope>NUCLEOTIDE SEQUENCE [LARGE SCALE GENOMIC DNA]</scope>
    <source>
        <strain evidence="2 3">CBS 606.96</strain>
    </source>
</reference>
<evidence type="ECO:0000313" key="2">
    <source>
        <dbReference type="EMBL" id="EXJ88845.1"/>
    </source>
</evidence>
<dbReference type="RefSeq" id="XP_007730242.1">
    <property type="nucleotide sequence ID" value="XM_007732052.1"/>
</dbReference>
<sequence>MARTKETAGQSHLSQERVQDSSDEDNSPPEKVTSTRKQKPQPSGSAVQKTSKKSKPKSPSPSPSPSAASEQESTDESSESETGQDDSDDDSTTTSASSQKRTAPAAEESLPKKKSKTTTSSAVHVHIAPKPFKAPPGYGPVIVSASDYTSEMGTLFDDLSAKQIWHISVPDSVSIESIKELDIEAAMKGEPIVSRDGIDYSMHAVESQNQVVLLPNGAKMSYRQSAKRVEHSYLLQETTTIPKSKTEASLVFAATKSGESKPIRKQPEGLKMRYVPYGAPAIQEAAEDADVEMRDSLDIPPELEPKPTTMSPQTTSKKTKKKPKQGQADEKSPKKKLREADGPVSHEKKKKKKRRLVDEENAM</sequence>
<proteinExistence type="predicted"/>
<feature type="compositionally biased region" description="Basic and acidic residues" evidence="1">
    <location>
        <begin position="327"/>
        <end position="346"/>
    </location>
</feature>
<dbReference type="eggNOG" id="ENOG502SSMF">
    <property type="taxonomic scope" value="Eukaryota"/>
</dbReference>
<dbReference type="OrthoDB" id="76224at2759"/>
<dbReference type="HOGENOM" id="CLU_068907_0_0_1"/>
<protein>
    <recommendedName>
        <fullName evidence="4">DNA-directed RNA polymerase I subunit RPA34.5</fullName>
    </recommendedName>
</protein>
<accession>W9YGS9</accession>
<dbReference type="Proteomes" id="UP000019478">
    <property type="component" value="Unassembled WGS sequence"/>
</dbReference>
<dbReference type="STRING" id="1182542.W9YGS9"/>
<dbReference type="PANTHER" id="PTHR28155:SF1">
    <property type="entry name" value="DNA-DIRECTED RNA POLYMERASE I SUBUNIT RPA34.5-DOMAIN-CONTAINING PROTEIN"/>
    <property type="match status" value="1"/>
</dbReference>
<dbReference type="InterPro" id="IPR013240">
    <property type="entry name" value="DNA-dir_RNA_pol1_su_RPA34"/>
</dbReference>
<organism evidence="2 3">
    <name type="scientific">Capronia epimyces CBS 606.96</name>
    <dbReference type="NCBI Taxonomy" id="1182542"/>
    <lineage>
        <taxon>Eukaryota</taxon>
        <taxon>Fungi</taxon>
        <taxon>Dikarya</taxon>
        <taxon>Ascomycota</taxon>
        <taxon>Pezizomycotina</taxon>
        <taxon>Eurotiomycetes</taxon>
        <taxon>Chaetothyriomycetidae</taxon>
        <taxon>Chaetothyriales</taxon>
        <taxon>Herpotrichiellaceae</taxon>
        <taxon>Capronia</taxon>
    </lineage>
</organism>
<dbReference type="AlphaFoldDB" id="W9YGS9"/>
<feature type="region of interest" description="Disordered" evidence="1">
    <location>
        <begin position="298"/>
        <end position="363"/>
    </location>
</feature>
<dbReference type="EMBL" id="AMGY01000002">
    <property type="protein sequence ID" value="EXJ88845.1"/>
    <property type="molecule type" value="Genomic_DNA"/>
</dbReference>
<keyword evidence="3" id="KW-1185">Reference proteome</keyword>